<evidence type="ECO:0000313" key="12">
    <source>
        <dbReference type="Proteomes" id="UP001318040"/>
    </source>
</evidence>
<dbReference type="PROSITE" id="PS50011">
    <property type="entry name" value="PROTEIN_KINASE_DOM"/>
    <property type="match status" value="1"/>
</dbReference>
<evidence type="ECO:0000256" key="1">
    <source>
        <dbReference type="ARBA" id="ARBA00012513"/>
    </source>
</evidence>
<protein>
    <recommendedName>
        <fullName evidence="1">non-specific serine/threonine protein kinase</fullName>
        <ecNumber evidence="1">2.7.11.1</ecNumber>
    </recommendedName>
</protein>
<evidence type="ECO:0000259" key="11">
    <source>
        <dbReference type="PROSITE" id="PS50011"/>
    </source>
</evidence>
<dbReference type="GO" id="GO:0000245">
    <property type="term" value="P:spliceosomal complex assembly"/>
    <property type="evidence" value="ECO:0007669"/>
    <property type="project" value="TreeGrafter"/>
</dbReference>
<dbReference type="PROSITE" id="PS00107">
    <property type="entry name" value="PROTEIN_KINASE_ATP"/>
    <property type="match status" value="1"/>
</dbReference>
<dbReference type="GO" id="GO:0005737">
    <property type="term" value="C:cytoplasm"/>
    <property type="evidence" value="ECO:0007669"/>
    <property type="project" value="TreeGrafter"/>
</dbReference>
<dbReference type="AlphaFoldDB" id="A0AAJ7TWR5"/>
<dbReference type="GO" id="GO:0004674">
    <property type="term" value="F:protein serine/threonine kinase activity"/>
    <property type="evidence" value="ECO:0007669"/>
    <property type="project" value="UniProtKB-KW"/>
</dbReference>
<feature type="domain" description="Protein kinase" evidence="11">
    <location>
        <begin position="81"/>
        <end position="926"/>
    </location>
</feature>
<dbReference type="InterPro" id="IPR008271">
    <property type="entry name" value="Ser/Thr_kinase_AS"/>
</dbReference>
<comment type="catalytic activity">
    <reaction evidence="8">
        <text>L-seryl-[protein] + ATP = O-phospho-L-seryl-[protein] + ADP + H(+)</text>
        <dbReference type="Rhea" id="RHEA:17989"/>
        <dbReference type="Rhea" id="RHEA-COMP:9863"/>
        <dbReference type="Rhea" id="RHEA-COMP:11604"/>
        <dbReference type="ChEBI" id="CHEBI:15378"/>
        <dbReference type="ChEBI" id="CHEBI:29999"/>
        <dbReference type="ChEBI" id="CHEBI:30616"/>
        <dbReference type="ChEBI" id="CHEBI:83421"/>
        <dbReference type="ChEBI" id="CHEBI:456216"/>
        <dbReference type="EC" id="2.7.11.1"/>
    </reaction>
</comment>
<evidence type="ECO:0000256" key="6">
    <source>
        <dbReference type="ARBA" id="ARBA00022840"/>
    </source>
</evidence>
<dbReference type="GO" id="GO:0005524">
    <property type="term" value="F:ATP binding"/>
    <property type="evidence" value="ECO:0007669"/>
    <property type="project" value="UniProtKB-UniRule"/>
</dbReference>
<accession>A0AAJ7TWR5</accession>
<feature type="compositionally biased region" description="Pro residues" evidence="10">
    <location>
        <begin position="550"/>
        <end position="561"/>
    </location>
</feature>
<dbReference type="Gene3D" id="3.30.200.20">
    <property type="entry name" value="Phosphorylase Kinase, domain 1"/>
    <property type="match status" value="1"/>
</dbReference>
<sequence length="928" mass="103030">MALHRLLFAGRRSRLFGSKDSWWGRSESHVASPPLAPDPCDPCPLAPEVICSDEEDQEDPADYCKGGYHPVCVGEVYSERYRVVHKLGWGHFSTVWLCWDLAASEMVAMKVVKSAQHYTETALDEIRLLRCVRDADPSDARRSRVVALRDEFRVTGVNGTHVCVVMELLGAHLLRWIARSHYHGLPLACVRAITTQVLEGLDYLHSRCDVIHTDIKPENILLCVGSEAPSPTTGKTPPGATAKVAKPRKRRLLLRREDREAAILERRRAEALSERLLLTGAAGRLPRSDATADNNNRGGGDADQRPHGHHHHHHRSQRHRYHDVDPAREQQPDTDRQRQHHDRQHRDQRVEQHSNQHHDRQHRDQRVEQHSNQHHDQQHRDQRVEQHSNQHHDQQHRDQRVEQHSNQHHDQQHRDQRVEQHSNQHHDQQHRDQRVEQQQQQLHLHQQQHPQHQQQHLHPQHQPHQHHHHHHHQQQQQQHQHDHHHHRHHPPPPQVGSLASPSSASSASSARVLRRTPAAAASSASVAPSVTRSQPAWPPGMSNWRSHVTLPPPPPPPPPGPSSRLSRLRRPLIGRLFSSQHSLAAEGGGCGGGGGDDDRPLMSSACSLGVGGHGGLAGRGGGTRGGGAPLPWGPPRSLSMPHLGDSADLDQLFSSSEPGGCSPCAVPALELNPECDVPGTTCSACDSGFGSGQGLDPGAGGVLLRSGSPLSPGGLPPPSPRSPLRGNEAASQFVGSRVGVAGGDPSIGARPVLNLLDAAHARHVRVKIADLGNACWTFEHFTEDIQTRQYRAFEVVIGALYGTAADIWSTACMAFELATGDYLFDPHSGENYSRDEDHIALMVELLGRIPRRLALSGRYSRDFFNQRGNLLHISGLRPWGLQAVLQDKYSWARDDASAFASFLLPMLHPDPARRATAAQALTHPWLRA</sequence>
<feature type="compositionally biased region" description="Basic residues" evidence="10">
    <location>
        <begin position="307"/>
        <end position="321"/>
    </location>
</feature>
<comment type="catalytic activity">
    <reaction evidence="7">
        <text>L-threonyl-[protein] + ATP = O-phospho-L-threonyl-[protein] + ADP + H(+)</text>
        <dbReference type="Rhea" id="RHEA:46608"/>
        <dbReference type="Rhea" id="RHEA-COMP:11060"/>
        <dbReference type="Rhea" id="RHEA-COMP:11605"/>
        <dbReference type="ChEBI" id="CHEBI:15378"/>
        <dbReference type="ChEBI" id="CHEBI:30013"/>
        <dbReference type="ChEBI" id="CHEBI:30616"/>
        <dbReference type="ChEBI" id="CHEBI:61977"/>
        <dbReference type="ChEBI" id="CHEBI:456216"/>
        <dbReference type="EC" id="2.7.11.1"/>
    </reaction>
</comment>
<feature type="compositionally biased region" description="Low complexity" evidence="10">
    <location>
        <begin position="703"/>
        <end position="713"/>
    </location>
</feature>
<dbReference type="SUPFAM" id="SSF56112">
    <property type="entry name" value="Protein kinase-like (PK-like)"/>
    <property type="match status" value="1"/>
</dbReference>
<keyword evidence="2" id="KW-0723">Serine/threonine-protein kinase</keyword>
<keyword evidence="12" id="KW-1185">Reference proteome</keyword>
<dbReference type="RefSeq" id="XP_032825535.1">
    <property type="nucleotide sequence ID" value="XM_032969644.1"/>
</dbReference>
<evidence type="ECO:0000256" key="3">
    <source>
        <dbReference type="ARBA" id="ARBA00022679"/>
    </source>
</evidence>
<dbReference type="FunFam" id="3.30.200.20:FF:000163">
    <property type="entry name" value="SRSF protein kinase 2 isoform X1"/>
    <property type="match status" value="1"/>
</dbReference>
<dbReference type="KEGG" id="pmrn:116951173"/>
<feature type="compositionally biased region" description="Low complexity" evidence="10">
    <location>
        <begin position="497"/>
        <end position="533"/>
    </location>
</feature>
<dbReference type="GO" id="GO:0050684">
    <property type="term" value="P:regulation of mRNA processing"/>
    <property type="evidence" value="ECO:0007669"/>
    <property type="project" value="TreeGrafter"/>
</dbReference>
<dbReference type="InterPro" id="IPR011009">
    <property type="entry name" value="Kinase-like_dom_sf"/>
</dbReference>
<dbReference type="FunFam" id="1.10.510.10:FF:001037">
    <property type="entry name" value="SRSF protein kinase 2"/>
    <property type="match status" value="1"/>
</dbReference>
<organism evidence="12 13">
    <name type="scientific">Petromyzon marinus</name>
    <name type="common">Sea lamprey</name>
    <dbReference type="NCBI Taxonomy" id="7757"/>
    <lineage>
        <taxon>Eukaryota</taxon>
        <taxon>Metazoa</taxon>
        <taxon>Chordata</taxon>
        <taxon>Craniata</taxon>
        <taxon>Vertebrata</taxon>
        <taxon>Cyclostomata</taxon>
        <taxon>Hyperoartia</taxon>
        <taxon>Petromyzontiformes</taxon>
        <taxon>Petromyzontidae</taxon>
        <taxon>Petromyzon</taxon>
    </lineage>
</organism>
<feature type="region of interest" description="Disordered" evidence="10">
    <location>
        <begin position="283"/>
        <end position="566"/>
    </location>
</feature>
<dbReference type="EC" id="2.7.11.1" evidence="1"/>
<feature type="compositionally biased region" description="Basic residues" evidence="10">
    <location>
        <begin position="481"/>
        <end position="490"/>
    </location>
</feature>
<dbReference type="GO" id="GO:0005634">
    <property type="term" value="C:nucleus"/>
    <property type="evidence" value="ECO:0007669"/>
    <property type="project" value="TreeGrafter"/>
</dbReference>
<feature type="region of interest" description="Disordered" evidence="10">
    <location>
        <begin position="696"/>
        <end position="727"/>
    </location>
</feature>
<evidence type="ECO:0000256" key="9">
    <source>
        <dbReference type="PROSITE-ProRule" id="PRU10141"/>
    </source>
</evidence>
<keyword evidence="5" id="KW-0418">Kinase</keyword>
<reference evidence="13" key="1">
    <citation type="submission" date="2025-08" db="UniProtKB">
        <authorList>
            <consortium name="RefSeq"/>
        </authorList>
    </citation>
    <scope>IDENTIFICATION</scope>
    <source>
        <tissue evidence="13">Sperm</tissue>
    </source>
</reference>
<dbReference type="InterPro" id="IPR051334">
    <property type="entry name" value="SRPK"/>
</dbReference>
<evidence type="ECO:0000256" key="8">
    <source>
        <dbReference type="ARBA" id="ARBA00048679"/>
    </source>
</evidence>
<feature type="compositionally biased region" description="Basic residues" evidence="10">
    <location>
        <begin position="458"/>
        <end position="473"/>
    </location>
</feature>
<dbReference type="PANTHER" id="PTHR47634">
    <property type="entry name" value="PROTEIN KINASE DOMAIN-CONTAINING PROTEIN-RELATED"/>
    <property type="match status" value="1"/>
</dbReference>
<feature type="binding site" evidence="9">
    <location>
        <position position="110"/>
    </location>
    <ligand>
        <name>ATP</name>
        <dbReference type="ChEBI" id="CHEBI:30616"/>
    </ligand>
</feature>
<feature type="compositionally biased region" description="Basic and acidic residues" evidence="10">
    <location>
        <begin position="322"/>
        <end position="337"/>
    </location>
</feature>
<feature type="compositionally biased region" description="Low complexity" evidence="10">
    <location>
        <begin position="436"/>
        <end position="457"/>
    </location>
</feature>
<evidence type="ECO:0000256" key="2">
    <source>
        <dbReference type="ARBA" id="ARBA00022527"/>
    </source>
</evidence>
<feature type="compositionally biased region" description="Low complexity" evidence="10">
    <location>
        <begin position="228"/>
        <end position="243"/>
    </location>
</feature>
<dbReference type="PROSITE" id="PS00108">
    <property type="entry name" value="PROTEIN_KINASE_ST"/>
    <property type="match status" value="1"/>
</dbReference>
<keyword evidence="3" id="KW-0808">Transferase</keyword>
<dbReference type="InterPro" id="IPR017441">
    <property type="entry name" value="Protein_kinase_ATP_BS"/>
</dbReference>
<keyword evidence="4 9" id="KW-0547">Nucleotide-binding</keyword>
<dbReference type="Pfam" id="PF00069">
    <property type="entry name" value="Pkinase"/>
    <property type="match status" value="2"/>
</dbReference>
<feature type="compositionally biased region" description="Basic and acidic residues" evidence="10">
    <location>
        <begin position="344"/>
        <end position="435"/>
    </location>
</feature>
<dbReference type="Gene3D" id="1.10.510.10">
    <property type="entry name" value="Transferase(Phosphotransferase) domain 1"/>
    <property type="match status" value="2"/>
</dbReference>
<keyword evidence="6 9" id="KW-0067">ATP-binding</keyword>
<evidence type="ECO:0000313" key="13">
    <source>
        <dbReference type="RefSeq" id="XP_032825535.1"/>
    </source>
</evidence>
<proteinExistence type="predicted"/>
<dbReference type="Proteomes" id="UP001318040">
    <property type="component" value="Chromosome 42"/>
</dbReference>
<evidence type="ECO:0000256" key="10">
    <source>
        <dbReference type="SAM" id="MobiDB-lite"/>
    </source>
</evidence>
<dbReference type="PANTHER" id="PTHR47634:SF9">
    <property type="entry name" value="PROTEIN KINASE DOMAIN-CONTAINING PROTEIN-RELATED"/>
    <property type="match status" value="1"/>
</dbReference>
<dbReference type="SMART" id="SM00220">
    <property type="entry name" value="S_TKc"/>
    <property type="match status" value="1"/>
</dbReference>
<dbReference type="InterPro" id="IPR000719">
    <property type="entry name" value="Prot_kinase_dom"/>
</dbReference>
<evidence type="ECO:0000256" key="7">
    <source>
        <dbReference type="ARBA" id="ARBA00047899"/>
    </source>
</evidence>
<name>A0AAJ7TWR5_PETMA</name>
<evidence type="ECO:0000256" key="4">
    <source>
        <dbReference type="ARBA" id="ARBA00022741"/>
    </source>
</evidence>
<evidence type="ECO:0000256" key="5">
    <source>
        <dbReference type="ARBA" id="ARBA00022777"/>
    </source>
</evidence>
<feature type="region of interest" description="Disordered" evidence="10">
    <location>
        <begin position="227"/>
        <end position="248"/>
    </location>
</feature>
<gene>
    <name evidence="13" type="primary">LOC116951173</name>
</gene>